<dbReference type="AlphaFoldDB" id="A0AAW9MSV2"/>
<gene>
    <name evidence="2" type="ORF">VLK81_03460</name>
</gene>
<keyword evidence="3" id="KW-1185">Reference proteome</keyword>
<sequence length="360" mass="40217">MEYKVFCPPDFNEDKYKKMPNVTLKEVTTDGVSPEGFYLTTHMPTYYKYNDNWIIPKSNSLNCVAVLENDTIVIKEIRNLVKGDKVVMGKSRDGQNGVLMYKEGFSKELYEDNGFSVETSFSEEYELLTDLMKREKENGGHIVWVLGPSVVFDHDTRVALVELCENGYVQALLGGNAIATHDLEGGYLGTALGQNIYTQENVPMGHYNHLDLLNAVRRAGSIKKFNDDGHVANGFIKSLTEHNIPIVLAGSIRDDGPLPEVYRNTEKALSAMQEQLDKATLVICLATMLHSVASANLASGYTIRENGDITPVYMYTIDVTENVTRKIAAARELMAVRSIITNVQDFVVNVQKSLIKKEDK</sequence>
<dbReference type="RefSeq" id="WP_324619229.1">
    <property type="nucleotide sequence ID" value="NZ_JAYKOT010000003.1"/>
</dbReference>
<dbReference type="Gene3D" id="2.40.420.10">
    <property type="entry name" value="conserved putative lor/sdh protein from methanococcus maripaludis s2 domain"/>
    <property type="match status" value="1"/>
</dbReference>
<protein>
    <recommendedName>
        <fullName evidence="1">Arginine dihydrolase ArgZ/ArgE-like C-terminal second subdomain domain-containing protein</fullName>
    </recommendedName>
</protein>
<comment type="caution">
    <text evidence="2">The sequence shown here is derived from an EMBL/GenBank/DDBJ whole genome shotgun (WGS) entry which is preliminary data.</text>
</comment>
<dbReference type="Pfam" id="PF21570">
    <property type="entry name" value="ArgZ-like_C_2nd"/>
    <property type="match status" value="1"/>
</dbReference>
<dbReference type="Proteomes" id="UP001357733">
    <property type="component" value="Unassembled WGS sequence"/>
</dbReference>
<evidence type="ECO:0000313" key="2">
    <source>
        <dbReference type="EMBL" id="MEB3429085.1"/>
    </source>
</evidence>
<proteinExistence type="predicted"/>
<dbReference type="InterPro" id="IPR048963">
    <property type="entry name" value="ArgZ/ArgE-like_C_2nd"/>
</dbReference>
<dbReference type="Gene3D" id="3.40.50.10690">
    <property type="entry name" value="putative lor/sdh protein like domains"/>
    <property type="match status" value="1"/>
</dbReference>
<organism evidence="2 3">
    <name type="scientific">Citroniella saccharovorans</name>
    <dbReference type="NCBI Taxonomy" id="2053367"/>
    <lineage>
        <taxon>Bacteria</taxon>
        <taxon>Bacillati</taxon>
        <taxon>Bacillota</taxon>
        <taxon>Tissierellia</taxon>
        <taxon>Tissierellales</taxon>
        <taxon>Peptoniphilaceae</taxon>
        <taxon>Citroniella</taxon>
    </lineage>
</organism>
<evidence type="ECO:0000313" key="3">
    <source>
        <dbReference type="Proteomes" id="UP001357733"/>
    </source>
</evidence>
<reference evidence="2 3" key="1">
    <citation type="submission" date="2024-01" db="EMBL/GenBank/DDBJ databases">
        <title>Complete genome sequence of Citroniella saccharovorans strain M6.X9, isolated from human fecal sample.</title>
        <authorList>
            <person name="Cheng G."/>
            <person name="Westerholm M."/>
            <person name="Schnurer A."/>
        </authorList>
    </citation>
    <scope>NUCLEOTIDE SEQUENCE [LARGE SCALE GENOMIC DNA]</scope>
    <source>
        <strain evidence="2 3">DSM 29873</strain>
    </source>
</reference>
<name>A0AAW9MSV2_9FIRM</name>
<dbReference type="EMBL" id="JAYKOT010000003">
    <property type="protein sequence ID" value="MEB3429085.1"/>
    <property type="molecule type" value="Genomic_DNA"/>
</dbReference>
<feature type="domain" description="Arginine dihydrolase ArgZ/ArgE-like C-terminal second subdomain" evidence="1">
    <location>
        <begin position="131"/>
        <end position="311"/>
    </location>
</feature>
<evidence type="ECO:0000259" key="1">
    <source>
        <dbReference type="Pfam" id="PF21570"/>
    </source>
</evidence>
<accession>A0AAW9MSV2</accession>